<dbReference type="Pfam" id="PF00156">
    <property type="entry name" value="Pribosyltran"/>
    <property type="match status" value="1"/>
</dbReference>
<gene>
    <name evidence="3" type="ORF">GCM10009332_18770</name>
</gene>
<dbReference type="InterPro" id="IPR029057">
    <property type="entry name" value="PRTase-like"/>
</dbReference>
<comment type="similarity">
    <text evidence="1">Belongs to the ComF/GntX family.</text>
</comment>
<organism evidence="3 4">
    <name type="scientific">Shewanella gelidii</name>
    <dbReference type="NCBI Taxonomy" id="1642821"/>
    <lineage>
        <taxon>Bacteria</taxon>
        <taxon>Pseudomonadati</taxon>
        <taxon>Pseudomonadota</taxon>
        <taxon>Gammaproteobacteria</taxon>
        <taxon>Alteromonadales</taxon>
        <taxon>Shewanellaceae</taxon>
        <taxon>Shewanella</taxon>
    </lineage>
</organism>
<dbReference type="InterPro" id="IPR051910">
    <property type="entry name" value="ComF/GntX_DNA_util-trans"/>
</dbReference>
<dbReference type="Gene3D" id="3.40.50.2020">
    <property type="match status" value="1"/>
</dbReference>
<evidence type="ECO:0000259" key="2">
    <source>
        <dbReference type="Pfam" id="PF00156"/>
    </source>
</evidence>
<accession>A0A917NA57</accession>
<dbReference type="SUPFAM" id="SSF53271">
    <property type="entry name" value="PRTase-like"/>
    <property type="match status" value="1"/>
</dbReference>
<sequence>MVIAKSLSKQIGIPLVEGVIKREKDTPAQAGMSGRQRRLNLRQAFSVQLSLPLQRVALIDDVVTTGTTVSEIHKLLAAQSIDVQIWCLARAEAPHISLE</sequence>
<evidence type="ECO:0000256" key="1">
    <source>
        <dbReference type="ARBA" id="ARBA00008007"/>
    </source>
</evidence>
<dbReference type="AlphaFoldDB" id="A0A917NA57"/>
<comment type="caution">
    <text evidence="3">The sequence shown here is derived from an EMBL/GenBank/DDBJ whole genome shotgun (WGS) entry which is preliminary data.</text>
</comment>
<dbReference type="InterPro" id="IPR000836">
    <property type="entry name" value="PRTase_dom"/>
</dbReference>
<dbReference type="PANTHER" id="PTHR47505:SF1">
    <property type="entry name" value="DNA UTILIZATION PROTEIN YHGH"/>
    <property type="match status" value="1"/>
</dbReference>
<protein>
    <recommendedName>
        <fullName evidence="2">Phosphoribosyltransferase domain-containing protein</fullName>
    </recommendedName>
</protein>
<dbReference type="CDD" id="cd06223">
    <property type="entry name" value="PRTases_typeI"/>
    <property type="match status" value="1"/>
</dbReference>
<dbReference type="EMBL" id="BMPZ01000004">
    <property type="protein sequence ID" value="GGI81710.1"/>
    <property type="molecule type" value="Genomic_DNA"/>
</dbReference>
<name>A0A917NA57_9GAMM</name>
<dbReference type="PANTHER" id="PTHR47505">
    <property type="entry name" value="DNA UTILIZATION PROTEIN YHGH"/>
    <property type="match status" value="1"/>
</dbReference>
<reference evidence="3" key="1">
    <citation type="journal article" date="2014" name="Int. J. Syst. Evol. Microbiol.">
        <title>Complete genome sequence of Corynebacterium casei LMG S-19264T (=DSM 44701T), isolated from a smear-ripened cheese.</title>
        <authorList>
            <consortium name="US DOE Joint Genome Institute (JGI-PGF)"/>
            <person name="Walter F."/>
            <person name="Albersmeier A."/>
            <person name="Kalinowski J."/>
            <person name="Ruckert C."/>
        </authorList>
    </citation>
    <scope>NUCLEOTIDE SEQUENCE</scope>
    <source>
        <strain evidence="3">JCM 30804</strain>
    </source>
</reference>
<dbReference type="Proteomes" id="UP000613743">
    <property type="component" value="Unassembled WGS sequence"/>
</dbReference>
<feature type="domain" description="Phosphoribosyltransferase" evidence="2">
    <location>
        <begin position="2"/>
        <end position="89"/>
    </location>
</feature>
<evidence type="ECO:0000313" key="3">
    <source>
        <dbReference type="EMBL" id="GGI81710.1"/>
    </source>
</evidence>
<reference evidence="3" key="2">
    <citation type="submission" date="2020-09" db="EMBL/GenBank/DDBJ databases">
        <authorList>
            <person name="Sun Q."/>
            <person name="Ohkuma M."/>
        </authorList>
    </citation>
    <scope>NUCLEOTIDE SEQUENCE</scope>
    <source>
        <strain evidence="3">JCM 30804</strain>
    </source>
</reference>
<evidence type="ECO:0000313" key="4">
    <source>
        <dbReference type="Proteomes" id="UP000613743"/>
    </source>
</evidence>
<proteinExistence type="inferred from homology"/>
<keyword evidence="4" id="KW-1185">Reference proteome</keyword>